<evidence type="ECO:0000313" key="2">
    <source>
        <dbReference type="Proteomes" id="UP000735302"/>
    </source>
</evidence>
<dbReference type="AlphaFoldDB" id="A0AAV4AKU7"/>
<dbReference type="EMBL" id="BLXT01003865">
    <property type="protein sequence ID" value="GFO07485.1"/>
    <property type="molecule type" value="Genomic_DNA"/>
</dbReference>
<comment type="caution">
    <text evidence="1">The sequence shown here is derived from an EMBL/GenBank/DDBJ whole genome shotgun (WGS) entry which is preliminary data.</text>
</comment>
<gene>
    <name evidence="1" type="ORF">PoB_003399000</name>
</gene>
<proteinExistence type="predicted"/>
<keyword evidence="2" id="KW-1185">Reference proteome</keyword>
<organism evidence="1 2">
    <name type="scientific">Plakobranchus ocellatus</name>
    <dbReference type="NCBI Taxonomy" id="259542"/>
    <lineage>
        <taxon>Eukaryota</taxon>
        <taxon>Metazoa</taxon>
        <taxon>Spiralia</taxon>
        <taxon>Lophotrochozoa</taxon>
        <taxon>Mollusca</taxon>
        <taxon>Gastropoda</taxon>
        <taxon>Heterobranchia</taxon>
        <taxon>Euthyneura</taxon>
        <taxon>Panpulmonata</taxon>
        <taxon>Sacoglossa</taxon>
        <taxon>Placobranchoidea</taxon>
        <taxon>Plakobranchidae</taxon>
        <taxon>Plakobranchus</taxon>
    </lineage>
</organism>
<accession>A0AAV4AKU7</accession>
<protein>
    <submittedName>
        <fullName evidence="1">Uncharacterized protein</fullName>
    </submittedName>
</protein>
<reference evidence="1 2" key="1">
    <citation type="journal article" date="2021" name="Elife">
        <title>Chloroplast acquisition without the gene transfer in kleptoplastic sea slugs, Plakobranchus ocellatus.</title>
        <authorList>
            <person name="Maeda T."/>
            <person name="Takahashi S."/>
            <person name="Yoshida T."/>
            <person name="Shimamura S."/>
            <person name="Takaki Y."/>
            <person name="Nagai Y."/>
            <person name="Toyoda A."/>
            <person name="Suzuki Y."/>
            <person name="Arimoto A."/>
            <person name="Ishii H."/>
            <person name="Satoh N."/>
            <person name="Nishiyama T."/>
            <person name="Hasebe M."/>
            <person name="Maruyama T."/>
            <person name="Minagawa J."/>
            <person name="Obokata J."/>
            <person name="Shigenobu S."/>
        </authorList>
    </citation>
    <scope>NUCLEOTIDE SEQUENCE [LARGE SCALE GENOMIC DNA]</scope>
</reference>
<name>A0AAV4AKU7_9GAST</name>
<evidence type="ECO:0000313" key="1">
    <source>
        <dbReference type="EMBL" id="GFO07485.1"/>
    </source>
</evidence>
<sequence length="117" mass="13656">MHSSSLFPPTVWVSSGFNIKRTTNGCKVCQKHLNSMFYSAHPTMLELVNRLQDVIFENRFKMRTANERARCKTASKRTKTAWIEETKKQFDDRSIDRKVYLQRICYTGLLAMSLNAM</sequence>
<dbReference type="Proteomes" id="UP000735302">
    <property type="component" value="Unassembled WGS sequence"/>
</dbReference>